<dbReference type="SUPFAM" id="SSF52743">
    <property type="entry name" value="Subtilisin-like"/>
    <property type="match status" value="1"/>
</dbReference>
<organism evidence="9 10">
    <name type="scientific">Fictibacillus terranigra</name>
    <dbReference type="NCBI Taxonomy" id="3058424"/>
    <lineage>
        <taxon>Bacteria</taxon>
        <taxon>Bacillati</taxon>
        <taxon>Bacillota</taxon>
        <taxon>Bacilli</taxon>
        <taxon>Bacillales</taxon>
        <taxon>Fictibacillaceae</taxon>
        <taxon>Fictibacillus</taxon>
    </lineage>
</organism>
<feature type="signal peptide" evidence="6">
    <location>
        <begin position="1"/>
        <end position="27"/>
    </location>
</feature>
<dbReference type="Pfam" id="PF05922">
    <property type="entry name" value="Inhibitor_I9"/>
    <property type="match status" value="1"/>
</dbReference>
<dbReference type="RefSeq" id="WP_290397700.1">
    <property type="nucleotide sequence ID" value="NZ_JAUHLN010000001.1"/>
</dbReference>
<proteinExistence type="inferred from homology"/>
<dbReference type="InterPro" id="IPR051048">
    <property type="entry name" value="Peptidase_S8/S53_subtilisin"/>
</dbReference>
<keyword evidence="10" id="KW-1185">Reference proteome</keyword>
<dbReference type="PANTHER" id="PTHR43399">
    <property type="entry name" value="SUBTILISIN-RELATED"/>
    <property type="match status" value="1"/>
</dbReference>
<evidence type="ECO:0000259" key="8">
    <source>
        <dbReference type="Pfam" id="PF05922"/>
    </source>
</evidence>
<dbReference type="InterPro" id="IPR013783">
    <property type="entry name" value="Ig-like_fold"/>
</dbReference>
<dbReference type="SUPFAM" id="SSF49464">
    <property type="entry name" value="Carboxypeptidase regulatory domain-like"/>
    <property type="match status" value="2"/>
</dbReference>
<keyword evidence="6" id="KW-0732">Signal</keyword>
<evidence type="ECO:0000259" key="7">
    <source>
        <dbReference type="Pfam" id="PF00082"/>
    </source>
</evidence>
<feature type="chain" id="PRO_5045762149" evidence="6">
    <location>
        <begin position="28"/>
        <end position="1451"/>
    </location>
</feature>
<dbReference type="CDD" id="cd07481">
    <property type="entry name" value="Peptidases_S8_BacillopeptidaseF-like"/>
    <property type="match status" value="1"/>
</dbReference>
<keyword evidence="4 5" id="KW-0720">Serine protease</keyword>
<dbReference type="Pfam" id="PF13620">
    <property type="entry name" value="CarboxypepD_reg"/>
    <property type="match status" value="1"/>
</dbReference>
<evidence type="ECO:0000256" key="6">
    <source>
        <dbReference type="SAM" id="SignalP"/>
    </source>
</evidence>
<dbReference type="Pfam" id="PF09136">
    <property type="entry name" value="Glucodextran_B"/>
    <property type="match status" value="2"/>
</dbReference>
<dbReference type="Gene3D" id="2.60.40.10">
    <property type="entry name" value="Immunoglobulins"/>
    <property type="match status" value="2"/>
</dbReference>
<dbReference type="SUPFAM" id="SSF49899">
    <property type="entry name" value="Concanavalin A-like lectins/glucanases"/>
    <property type="match status" value="1"/>
</dbReference>
<evidence type="ECO:0000256" key="1">
    <source>
        <dbReference type="ARBA" id="ARBA00011073"/>
    </source>
</evidence>
<dbReference type="InterPro" id="IPR036852">
    <property type="entry name" value="Peptidase_S8/S53_dom_sf"/>
</dbReference>
<evidence type="ECO:0000256" key="4">
    <source>
        <dbReference type="ARBA" id="ARBA00022825"/>
    </source>
</evidence>
<dbReference type="InterPro" id="IPR008969">
    <property type="entry name" value="CarboxyPept-like_regulatory"/>
</dbReference>
<feature type="domain" description="Peptidase S8/S53" evidence="7">
    <location>
        <begin position="230"/>
        <end position="516"/>
    </location>
</feature>
<keyword evidence="3 5" id="KW-0378">Hydrolase</keyword>
<protein>
    <submittedName>
        <fullName evidence="9">S8 family serine peptidase</fullName>
    </submittedName>
</protein>
<evidence type="ECO:0000313" key="10">
    <source>
        <dbReference type="Proteomes" id="UP001168694"/>
    </source>
</evidence>
<dbReference type="InterPro" id="IPR033857">
    <property type="entry name" value="Bacillopeptidase_F"/>
</dbReference>
<dbReference type="InterPro" id="IPR000209">
    <property type="entry name" value="Peptidase_S8/S53_dom"/>
</dbReference>
<dbReference type="InterPro" id="IPR015500">
    <property type="entry name" value="Peptidase_S8_subtilisin-rel"/>
</dbReference>
<dbReference type="Gene3D" id="2.60.40.1120">
    <property type="entry name" value="Carboxypeptidase-like, regulatory domain"/>
    <property type="match status" value="2"/>
</dbReference>
<feature type="active site" description="Charge relay system" evidence="5">
    <location>
        <position position="239"/>
    </location>
</feature>
<reference evidence="9" key="1">
    <citation type="submission" date="2023-06" db="EMBL/GenBank/DDBJ databases">
        <title>Draft Genome Sequences of Representative Paenibacillus Polymyxa, Bacillus cereus, Fictibacillus sp., and Brevibacillus agri Strains Isolated from Amazonian Dark Earth.</title>
        <authorList>
            <person name="Pellegrinetti T.A."/>
            <person name="Cunha I.C.M."/>
            <person name="Chaves M.G."/>
            <person name="Freitas A.S."/>
            <person name="Silva A.V.R."/>
            <person name="Tsai S.M."/>
            <person name="Mendes L.W."/>
        </authorList>
    </citation>
    <scope>NUCLEOTIDE SEQUENCE</scope>
    <source>
        <strain evidence="9">CENA-BCM004</strain>
    </source>
</reference>
<dbReference type="Gene3D" id="3.40.50.200">
    <property type="entry name" value="Peptidase S8/S53 domain"/>
    <property type="match status" value="1"/>
</dbReference>
<comment type="caution">
    <text evidence="9">The sequence shown here is derived from an EMBL/GenBank/DDBJ whole genome shotgun (WGS) entry which is preliminary data.</text>
</comment>
<feature type="active site" description="Charge relay system" evidence="5">
    <location>
        <position position="285"/>
    </location>
</feature>
<dbReference type="InterPro" id="IPR012103">
    <property type="entry name" value="Pept_S8A_Bpr"/>
</dbReference>
<dbReference type="InterPro" id="IPR023828">
    <property type="entry name" value="Peptidase_S8_Ser-AS"/>
</dbReference>
<dbReference type="PROSITE" id="PS51892">
    <property type="entry name" value="SUBTILASE"/>
    <property type="match status" value="1"/>
</dbReference>
<feature type="active site" description="Charge relay system" evidence="5">
    <location>
        <position position="464"/>
    </location>
</feature>
<dbReference type="InterPro" id="IPR010259">
    <property type="entry name" value="S8pro/Inhibitor_I9"/>
</dbReference>
<evidence type="ECO:0000256" key="2">
    <source>
        <dbReference type="ARBA" id="ARBA00022670"/>
    </source>
</evidence>
<evidence type="ECO:0000313" key="9">
    <source>
        <dbReference type="EMBL" id="MDN4071527.1"/>
    </source>
</evidence>
<dbReference type="InterPro" id="IPR013320">
    <property type="entry name" value="ConA-like_dom_sf"/>
</dbReference>
<dbReference type="PROSITE" id="PS00138">
    <property type="entry name" value="SUBTILASE_SER"/>
    <property type="match status" value="1"/>
</dbReference>
<dbReference type="PANTHER" id="PTHR43399:SF4">
    <property type="entry name" value="CELL WALL-ASSOCIATED PROTEASE"/>
    <property type="match status" value="1"/>
</dbReference>
<evidence type="ECO:0000256" key="3">
    <source>
        <dbReference type="ARBA" id="ARBA00022801"/>
    </source>
</evidence>
<comment type="similarity">
    <text evidence="1 5">Belongs to the peptidase S8 family.</text>
</comment>
<dbReference type="Gene3D" id="2.60.120.200">
    <property type="match status" value="1"/>
</dbReference>
<evidence type="ECO:0000256" key="5">
    <source>
        <dbReference type="PROSITE-ProRule" id="PRU01240"/>
    </source>
</evidence>
<dbReference type="Pfam" id="PF13715">
    <property type="entry name" value="CarbopepD_reg_2"/>
    <property type="match status" value="1"/>
</dbReference>
<dbReference type="PIRSF" id="PIRSF015477">
    <property type="entry name" value="Bpr"/>
    <property type="match status" value="1"/>
</dbReference>
<feature type="domain" description="Inhibitor I9" evidence="8">
    <location>
        <begin position="66"/>
        <end position="174"/>
    </location>
</feature>
<dbReference type="PRINTS" id="PR00723">
    <property type="entry name" value="SUBTILISIN"/>
</dbReference>
<name>A0ABT8E0V6_9BACL</name>
<sequence>MKAKHLRLFSLVMCLCLLIPLVLPKGAAVSAKARPHVSMKKASATGGAKISSKLQKQFDDKDLVTFLIRFKEQADTEKAAKEAAQKAKHKKLSAFKTELNKRSAVVSELRATAMAAQAGVKQYLTQQKKEGNAKDIRSYFIVNGMAVTATKTVMEKVASFPEVDKVLPNEIRHIQPVQEAKGKAIPTIEAAKASKESAKAAKETKAEPASVEWNIDRVSAPQVWNMGIDGSGTVVANIDTGVQWDHPALKEKYRGYNASNGSVNHEFNWFDATAGRAAPYDDDNHGTHTMGTMVGGEPNGNNQIGVAPGAQWIAVKAFTPSGGSDADLLEAGQWIIAPTDAAGNPHPEKAPDVVNNSWGGGPGIDDWYRQMVQNWRAAEIFPEFSAGNTTLTNPGGPGSVANPANYPESFATGATDINNKLASFSLRGPSPYGGIMKPEISAPGVNIRSSIPGNNYEGGWNGTSMAGPHVSAVVALLRQVNSSLTVDQIETILKETAAPLTDTDYPESPNNGYGHGLVNAFDAVSSIISGLGKVKGTVMKEGEDSEAPTYTHEAPSETYAGMDLPLSITVKDNVSVSSVTLQYQNNEGNWQSAEAERTSGNYSEGTYSAVLPGDAVAVPSVSYRWKVVDFGQNEVTTDSYSVNVRPGITAGYSTDFETQPVGWASWGDKNSWEWGTPTSGPGNAASGTKVYGTNLDGNYDNSANMALRMPPVDLGDGPAYLQLKHWYEIENNYDYAQIFISADQQNWVEKARFTNKSNGWLDAQVDLSAYADQRIYIVFNLKTDGSVTKPGWYLDDVKLSATPAGTSKAGTALQAKPAGEVKDAVKKAVNPEKIQPVNQLAFKKTDESKKEAAPNGLPINAEVSVLETGRSTKTNPANGTYSLTHAAGDYTLVAESYGYRSQQQNVHIEAEGETEKSFMLEEIPKGMISGTVTNEQTGAPIKDAIVYVAEDAAVQPVKTDENGNYSLNVYEGTYTVKVMASGYYGKDMQAVVKGNETTDKDAALKPFISAPGGEIGYDDGTAENAHAFYDAGNGWAVKMSLPAGKEQGLVTGGMFRFWDTEWPVPGGTEIKVAVYDASGPDGAPGKKLAGPMDAAALRNGEWTKVDLSSYGIQVSGDFYLVYFQVKPNPNAPGLATDENGTNAGRSWQYVGGAWSPSPADEGNYMIRALVDYEVTAPVILSPADGSFTNQETVTVEGQTAPNIKVHVLKDGVKAAEATADKDGKFAADVTLSNGDNVLTAKAVTDRGSTDASVPVKVTLDQKKPKLVIDSPADGLKTNKETVTVKGKVTEDHIQSVKVNGDDVTVKADGSYSYRMMLELGDNVIKVAARDKAGNSVSKKVTVYAQYEDLVIENLKPDSDKTLKSGQTVKIEFDSSQDLEAAFVIHMPLTNARAAETDATELPMRETSPGHYEGYYTATSNIKVRGAAVEVKVKDDYGNSTSKTAEGKLNIN</sequence>
<gene>
    <name evidence="9" type="ORF">QYF49_00590</name>
</gene>
<dbReference type="Pfam" id="PF00082">
    <property type="entry name" value="Peptidase_S8"/>
    <property type="match status" value="1"/>
</dbReference>
<dbReference type="EMBL" id="JAUHLN010000001">
    <property type="protein sequence ID" value="MDN4071527.1"/>
    <property type="molecule type" value="Genomic_DNA"/>
</dbReference>
<keyword evidence="2 5" id="KW-0645">Protease</keyword>
<dbReference type="Pfam" id="PF20773">
    <property type="entry name" value="InhA-like_MAM"/>
    <property type="match status" value="1"/>
</dbReference>
<accession>A0ABT8E0V6</accession>
<dbReference type="Proteomes" id="UP001168694">
    <property type="component" value="Unassembled WGS sequence"/>
</dbReference>